<organism evidence="1 2">
    <name type="scientific">Debaryomyces hansenii (strain ATCC 36239 / CBS 767 / BCRC 21394 / JCM 1990 / NBRC 0083 / IGC 2968)</name>
    <name type="common">Yeast</name>
    <name type="synonym">Torulaspora hansenii</name>
    <dbReference type="NCBI Taxonomy" id="284592"/>
    <lineage>
        <taxon>Eukaryota</taxon>
        <taxon>Fungi</taxon>
        <taxon>Dikarya</taxon>
        <taxon>Ascomycota</taxon>
        <taxon>Saccharomycotina</taxon>
        <taxon>Pichiomycetes</taxon>
        <taxon>Debaryomycetaceae</taxon>
        <taxon>Debaryomyces</taxon>
    </lineage>
</organism>
<dbReference type="AlphaFoldDB" id="Q6BZA6"/>
<proteinExistence type="predicted"/>
<name>Q6BZA6_DEBHA</name>
<dbReference type="RefSeq" id="XP_456463.1">
    <property type="nucleotide sequence ID" value="XM_456463.1"/>
</dbReference>
<protein>
    <submittedName>
        <fullName evidence="1">DEHA2A02816p</fullName>
    </submittedName>
</protein>
<evidence type="ECO:0000313" key="2">
    <source>
        <dbReference type="Proteomes" id="UP000000599"/>
    </source>
</evidence>
<dbReference type="HOGENOM" id="CLU_2739961_0_0_1"/>
<dbReference type="KEGG" id="dha:DEHA2A02816g"/>
<accession>Q6BZA6</accession>
<sequence>MFVFLYAKILKMENKSHEASIEHNEVLDDVHSRNTVGLMSLGDNKANIKGIPKGALTKHLGRSLCKHSKGT</sequence>
<dbReference type="InParanoid" id="Q6BZA6"/>
<gene>
    <name evidence="1" type="ordered locus">DEHA2A02816g</name>
</gene>
<evidence type="ECO:0000313" key="1">
    <source>
        <dbReference type="EMBL" id="CAG84415.1"/>
    </source>
</evidence>
<dbReference type="GeneID" id="2899766"/>
<keyword evidence="2" id="KW-1185">Reference proteome</keyword>
<dbReference type="Proteomes" id="UP000000599">
    <property type="component" value="Chromosome A"/>
</dbReference>
<dbReference type="EMBL" id="CR382133">
    <property type="protein sequence ID" value="CAG84415.1"/>
    <property type="molecule type" value="Genomic_DNA"/>
</dbReference>
<reference evidence="1 2" key="1">
    <citation type="journal article" date="2004" name="Nature">
        <title>Genome evolution in yeasts.</title>
        <authorList>
            <consortium name="Genolevures"/>
            <person name="Dujon B."/>
            <person name="Sherman D."/>
            <person name="Fischer G."/>
            <person name="Durrens P."/>
            <person name="Casaregola S."/>
            <person name="Lafontaine I."/>
            <person name="de Montigny J."/>
            <person name="Marck C."/>
            <person name="Neuveglise C."/>
            <person name="Talla E."/>
            <person name="Goffard N."/>
            <person name="Frangeul L."/>
            <person name="Aigle M."/>
            <person name="Anthouard V."/>
            <person name="Babour A."/>
            <person name="Barbe V."/>
            <person name="Barnay S."/>
            <person name="Blanchin S."/>
            <person name="Beckerich J.M."/>
            <person name="Beyne E."/>
            <person name="Bleykasten C."/>
            <person name="Boisrame A."/>
            <person name="Boyer J."/>
            <person name="Cattolico L."/>
            <person name="Confanioleri F."/>
            <person name="de Daruvar A."/>
            <person name="Despons L."/>
            <person name="Fabre E."/>
            <person name="Fairhead C."/>
            <person name="Ferry-Dumazet H."/>
            <person name="Groppi A."/>
            <person name="Hantraye F."/>
            <person name="Hennequin C."/>
            <person name="Jauniaux N."/>
            <person name="Joyet P."/>
            <person name="Kachouri R."/>
            <person name="Kerrest A."/>
            <person name="Koszul R."/>
            <person name="Lemaire M."/>
            <person name="Lesur I."/>
            <person name="Ma L."/>
            <person name="Muller H."/>
            <person name="Nicaud J.M."/>
            <person name="Nikolski M."/>
            <person name="Oztas S."/>
            <person name="Ozier-Kalogeropoulos O."/>
            <person name="Pellenz S."/>
            <person name="Potier S."/>
            <person name="Richard G.F."/>
            <person name="Straub M.L."/>
            <person name="Suleau A."/>
            <person name="Swennene D."/>
            <person name="Tekaia F."/>
            <person name="Wesolowski-Louvel M."/>
            <person name="Westhof E."/>
            <person name="Wirth B."/>
            <person name="Zeniou-Meyer M."/>
            <person name="Zivanovic I."/>
            <person name="Bolotin-Fukuhara M."/>
            <person name="Thierry A."/>
            <person name="Bouchier C."/>
            <person name="Caudron B."/>
            <person name="Scarpelli C."/>
            <person name="Gaillardin C."/>
            <person name="Weissenbach J."/>
            <person name="Wincker P."/>
            <person name="Souciet J.L."/>
        </authorList>
    </citation>
    <scope>NUCLEOTIDE SEQUENCE [LARGE SCALE GENOMIC DNA]</scope>
    <source>
        <strain evidence="2">ATCC 36239 / CBS 767 / BCRC 21394 / JCM 1990 / NBRC 0083 / IGC 2968</strain>
    </source>
</reference>